<dbReference type="AlphaFoldDB" id="A0A1H9FG08"/>
<proteinExistence type="predicted"/>
<comment type="caution">
    <text evidence="1">The sequence shown here is derived from an EMBL/GenBank/DDBJ whole genome shotgun (WGS) entry which is preliminary data.</text>
</comment>
<dbReference type="Proteomes" id="UP000199410">
    <property type="component" value="Unassembled WGS sequence"/>
</dbReference>
<reference evidence="1 2" key="1">
    <citation type="submission" date="2016-10" db="EMBL/GenBank/DDBJ databases">
        <authorList>
            <person name="Varghese N."/>
            <person name="Submissions S."/>
        </authorList>
    </citation>
    <scope>NUCLEOTIDE SEQUENCE [LARGE SCALE GENOMIC DNA]</scope>
    <source>
        <strain evidence="1 2">TC-13</strain>
    </source>
</reference>
<accession>A0A1H9FG08</accession>
<evidence type="ECO:0000313" key="2">
    <source>
        <dbReference type="Proteomes" id="UP000199410"/>
    </source>
</evidence>
<dbReference type="RefSeq" id="WP_089985903.1">
    <property type="nucleotide sequence ID" value="NZ_BJOM01000013.1"/>
</dbReference>
<evidence type="ECO:0000313" key="1">
    <source>
        <dbReference type="EMBL" id="SEQ36860.1"/>
    </source>
</evidence>
<dbReference type="EMBL" id="FOEL01000004">
    <property type="protein sequence ID" value="SEQ36860.1"/>
    <property type="molecule type" value="Genomic_DNA"/>
</dbReference>
<protein>
    <submittedName>
        <fullName evidence="1">Uncharacterized protein</fullName>
    </submittedName>
</protein>
<sequence length="65" mass="7266">MLASNPNWLAHCTEIKDLAKSLFQKSTIHLDRAALLLITDGQTSTTLKKASHLYFKATIFSLNSF</sequence>
<organism evidence="1 2">
    <name type="scientific">Lysinibacillus fusiformis</name>
    <dbReference type="NCBI Taxonomy" id="28031"/>
    <lineage>
        <taxon>Bacteria</taxon>
        <taxon>Bacillati</taxon>
        <taxon>Bacillota</taxon>
        <taxon>Bacilli</taxon>
        <taxon>Bacillales</taxon>
        <taxon>Bacillaceae</taxon>
        <taxon>Lysinibacillus</taxon>
    </lineage>
</organism>
<gene>
    <name evidence="1" type="ORF">SAMN02787113_01600</name>
</gene>
<name>A0A1H9FG08_9BACI</name>